<dbReference type="EC" id="2.7.7.49" evidence="1"/>
<dbReference type="FunFam" id="3.30.70.270:FF:000020">
    <property type="entry name" value="Transposon Tf2-6 polyprotein-like Protein"/>
    <property type="match status" value="1"/>
</dbReference>
<evidence type="ECO:0000313" key="5">
    <source>
        <dbReference type="EMBL" id="KMQ89733.1"/>
    </source>
</evidence>
<dbReference type="STRING" id="67767.A0A0J7KH25"/>
<dbReference type="AlphaFoldDB" id="A0A0J7KH25"/>
<dbReference type="Pfam" id="PF17919">
    <property type="entry name" value="RT_RNaseH_2"/>
    <property type="match status" value="1"/>
</dbReference>
<dbReference type="InterPro" id="IPR041577">
    <property type="entry name" value="RT_RNaseH_2"/>
</dbReference>
<name>A0A0J7KH25_LASNI</name>
<dbReference type="PaxDb" id="67767-A0A0J7KH25"/>
<evidence type="ECO:0000256" key="2">
    <source>
        <dbReference type="ARBA" id="ARBA00023268"/>
    </source>
</evidence>
<dbReference type="CDD" id="cd01647">
    <property type="entry name" value="RT_LTR"/>
    <property type="match status" value="1"/>
</dbReference>
<feature type="compositionally biased region" description="Basic and acidic residues" evidence="3">
    <location>
        <begin position="350"/>
        <end position="367"/>
    </location>
</feature>
<dbReference type="Gene3D" id="3.10.10.10">
    <property type="entry name" value="HIV Type 1 Reverse Transcriptase, subunit A, domain 1"/>
    <property type="match status" value="1"/>
</dbReference>
<dbReference type="EMBL" id="LBMM01007436">
    <property type="protein sequence ID" value="KMQ89733.1"/>
    <property type="molecule type" value="Genomic_DNA"/>
</dbReference>
<dbReference type="PANTHER" id="PTHR37984">
    <property type="entry name" value="PROTEIN CBG26694"/>
    <property type="match status" value="1"/>
</dbReference>
<feature type="region of interest" description="Disordered" evidence="3">
    <location>
        <begin position="350"/>
        <end position="374"/>
    </location>
</feature>
<reference evidence="5 6" key="1">
    <citation type="submission" date="2015-04" db="EMBL/GenBank/DDBJ databases">
        <title>Lasius niger genome sequencing.</title>
        <authorList>
            <person name="Konorov E.A."/>
            <person name="Nikitin M.A."/>
            <person name="Kirill M.V."/>
            <person name="Chang P."/>
        </authorList>
    </citation>
    <scope>NUCLEOTIDE SEQUENCE [LARGE SCALE GENOMIC DNA]</scope>
    <source>
        <tissue evidence="5">Whole</tissue>
    </source>
</reference>
<sequence>MRLQEHLSKMSLEELQQEARSYGITDIPVSRELCIDLLIRHLGTNGPLSEVCQALPQETIGETDQPAPSSPRSARSDQSDQMFYTVKKSQPVSETSFNQFCLVMTEQMRLQREAMQQQQQLMQQLMSPLVISNSANIAGQNSAQATLPQPQEHRLLSGSRAPDTFQASAGQSVKFLSSLIPAFGATDEEDVELWLEKIESVADIHSLPHVVMLSAATAKLTKTARRWFDLSPGEVNRSWICFKTSLLDRFRKKILYDTVRRRAEARKWIPSAESFQDYAMDKLALTRNLKLEDADSIQLLIGGISDIYIGCLASSLRVDTLNQFLREMQHITLNCNDTFKKFNAAKFDRSKDNNSKFNKPGEAKGALEKSSQQKGNKRELHCVYCRSKDHVRNDCPKLRRKEAASKTAQPTTSSPVAAVDVVNEDAASTIACVQHQTSKKLRRFAWMERLKIREITDDLLERGIIKHSSSPYCARVVPVRKKNGAMRLCVDLRPLNSRVLKQKFPFPLIEDCLSRLNGKTVFTLLDLKDGFYNIKLDPEVTKFFAFATPDGQFEYTRLPFGFCEAPAEFQRRLIQILQPLIRDNKVIVYIDDILIPSSSVSENLIVLKQVLVELKRHDFQLNYNKCAFLKSKIEYLGYIVSAEGITLSPRHIAAVENFPVPKKTIEVQRFLGLTNYFRKFIKDYATKARPLHNLLRKSVPFVFEEKCQKAFNILKNELVTSPVLSVYDPFLDTEIHTDASAVAVAGILLQKQKSGCWSPTAYFSQATNQAECKYHSFELEMLAIVKTVERFHIYLYGLCFTIVTDCHALVHAVNKANINPRIARWILKLQNYKFNIVHRNGTKMAHVDALSRVAGVVEALPLEKELEYRQLQDPKLKFIAKDLEYESHEKFDLIEGLVYRKGPDKPRFVVPDSMIRDIIRIYHDKMAHCGVEKTVQGIGCNYWFPSLRKKKHADSELVTYLENLAKIELDVQKIRDDSRAIALESSLRIKDYNKSYYDEKHKKPSQYKEGDYVLIRAVIKPGEDKKLKPQYKGPYIVAKVLKKNRYVIKDIPGFNIASKPYDSILSPDRMKLWVKPVDSIA</sequence>
<keyword evidence="6" id="KW-1185">Reference proteome</keyword>
<feature type="compositionally biased region" description="Low complexity" evidence="3">
    <location>
        <begin position="64"/>
        <end position="73"/>
    </location>
</feature>
<comment type="caution">
    <text evidence="5">The sequence shown here is derived from an EMBL/GenBank/DDBJ whole genome shotgun (WGS) entry which is preliminary data.</text>
</comment>
<dbReference type="Proteomes" id="UP000036403">
    <property type="component" value="Unassembled WGS sequence"/>
</dbReference>
<dbReference type="PANTHER" id="PTHR37984:SF5">
    <property type="entry name" value="PROTEIN NYNRIN-LIKE"/>
    <property type="match status" value="1"/>
</dbReference>
<dbReference type="OrthoDB" id="8060624at2759"/>
<organism evidence="5 6">
    <name type="scientific">Lasius niger</name>
    <name type="common">Black garden ant</name>
    <dbReference type="NCBI Taxonomy" id="67767"/>
    <lineage>
        <taxon>Eukaryota</taxon>
        <taxon>Metazoa</taxon>
        <taxon>Ecdysozoa</taxon>
        <taxon>Arthropoda</taxon>
        <taxon>Hexapoda</taxon>
        <taxon>Insecta</taxon>
        <taxon>Pterygota</taxon>
        <taxon>Neoptera</taxon>
        <taxon>Endopterygota</taxon>
        <taxon>Hymenoptera</taxon>
        <taxon>Apocrita</taxon>
        <taxon>Aculeata</taxon>
        <taxon>Formicoidea</taxon>
        <taxon>Formicidae</taxon>
        <taxon>Formicinae</taxon>
        <taxon>Lasius</taxon>
        <taxon>Lasius</taxon>
    </lineage>
</organism>
<evidence type="ECO:0000256" key="3">
    <source>
        <dbReference type="SAM" id="MobiDB-lite"/>
    </source>
</evidence>
<dbReference type="InterPro" id="IPR050951">
    <property type="entry name" value="Retrovirus_Pol_polyprotein"/>
</dbReference>
<dbReference type="SUPFAM" id="SSF56672">
    <property type="entry name" value="DNA/RNA polymerases"/>
    <property type="match status" value="1"/>
</dbReference>
<proteinExistence type="predicted"/>
<dbReference type="CDD" id="cd09274">
    <property type="entry name" value="RNase_HI_RT_Ty3"/>
    <property type="match status" value="1"/>
</dbReference>
<evidence type="ECO:0000313" key="6">
    <source>
        <dbReference type="Proteomes" id="UP000036403"/>
    </source>
</evidence>
<feature type="region of interest" description="Disordered" evidence="3">
    <location>
        <begin position="60"/>
        <end position="80"/>
    </location>
</feature>
<dbReference type="GO" id="GO:0003964">
    <property type="term" value="F:RNA-directed DNA polymerase activity"/>
    <property type="evidence" value="ECO:0007669"/>
    <property type="project" value="UniProtKB-EC"/>
</dbReference>
<dbReference type="InterPro" id="IPR041588">
    <property type="entry name" value="Integrase_H2C2"/>
</dbReference>
<protein>
    <recommendedName>
        <fullName evidence="1">RNA-directed DNA polymerase</fullName>
        <ecNumber evidence="1">2.7.7.49</ecNumber>
    </recommendedName>
</protein>
<dbReference type="PROSITE" id="PS50878">
    <property type="entry name" value="RT_POL"/>
    <property type="match status" value="1"/>
</dbReference>
<gene>
    <name evidence="5" type="ORF">RF55_10607</name>
</gene>
<evidence type="ECO:0000259" key="4">
    <source>
        <dbReference type="PROSITE" id="PS50878"/>
    </source>
</evidence>
<feature type="domain" description="Reverse transcriptase" evidence="4">
    <location>
        <begin position="460"/>
        <end position="640"/>
    </location>
</feature>
<dbReference type="InterPro" id="IPR043128">
    <property type="entry name" value="Rev_trsase/Diguanyl_cyclase"/>
</dbReference>
<evidence type="ECO:0000256" key="1">
    <source>
        <dbReference type="ARBA" id="ARBA00012493"/>
    </source>
</evidence>
<dbReference type="Gene3D" id="3.30.70.270">
    <property type="match status" value="2"/>
</dbReference>
<dbReference type="Pfam" id="PF00078">
    <property type="entry name" value="RVT_1"/>
    <property type="match status" value="1"/>
</dbReference>
<dbReference type="Pfam" id="PF17921">
    <property type="entry name" value="Integrase_H2C2"/>
    <property type="match status" value="1"/>
</dbReference>
<keyword evidence="2" id="KW-0511">Multifunctional enzyme</keyword>
<dbReference type="Gene3D" id="1.10.340.70">
    <property type="match status" value="1"/>
</dbReference>
<dbReference type="InterPro" id="IPR000477">
    <property type="entry name" value="RT_dom"/>
</dbReference>
<accession>A0A0J7KH25</accession>
<dbReference type="InterPro" id="IPR043502">
    <property type="entry name" value="DNA/RNA_pol_sf"/>
</dbReference>